<accession>A0A813N577</accession>
<dbReference type="GO" id="GO:0016747">
    <property type="term" value="F:acyltransferase activity, transferring groups other than amino-acyl groups"/>
    <property type="evidence" value="ECO:0007669"/>
    <property type="project" value="TreeGrafter"/>
</dbReference>
<evidence type="ECO:0000313" key="3">
    <source>
        <dbReference type="EMBL" id="CAF1093624.1"/>
    </source>
</evidence>
<keyword evidence="1" id="KW-0808">Transferase</keyword>
<dbReference type="Pfam" id="PF02458">
    <property type="entry name" value="Transferase"/>
    <property type="match status" value="1"/>
</dbReference>
<dbReference type="EMBL" id="CAJNOI010000003">
    <property type="protein sequence ID" value="CAF0734563.1"/>
    <property type="molecule type" value="Genomic_DNA"/>
</dbReference>
<dbReference type="InterPro" id="IPR050317">
    <property type="entry name" value="Plant_Fungal_Acyltransferase"/>
</dbReference>
<sequence>MTLWLVSPSSPTGNDRLIELAGIDLWIGLCTNRVFVYPSDLNTDQFKYALSRTLSLCPLVAGRFLLPEKDHYFIKMSDNPIPVTYTENTELAAWPTELNVISDQHKNYLAPFIDEIQTLKPIYGSQEEPLLRLKLTCLKQSGEWILGVSWAHVLGDGGASSKFLNTLSHFYQNLDPVKPLPVFERRLWQEDDADQSLLPMMKYLAHAGLSKDKYKLCSHWEDIYEQLNLNFSGKQLAKLRELAGGNNVTIQDSLSAYICLTLNTHCYLNDAQRSIRRINTYVNFRGISDAIAPAGVIANTIFLMPSDDFDDGMSLSHISKTIRQSILRSRNPKFMEPCLATADVLMRRNARENFRACGQFSNEMIVNSNLRFDWASLVDFGYTDKCRCYAPRTSPLFLRVYRLNPIKNGTAWLPRDRDGVEVAFGIEKELKERFLSAWQKDVAENFSNVRQ</sequence>
<comment type="caution">
    <text evidence="2">The sequence shown here is derived from an EMBL/GenBank/DDBJ whole genome shotgun (WGS) entry which is preliminary data.</text>
</comment>
<evidence type="ECO:0000313" key="5">
    <source>
        <dbReference type="Proteomes" id="UP000663877"/>
    </source>
</evidence>
<dbReference type="SUPFAM" id="SSF52777">
    <property type="entry name" value="CoA-dependent acyltransferases"/>
    <property type="match status" value="1"/>
</dbReference>
<dbReference type="PANTHER" id="PTHR31642:SF310">
    <property type="entry name" value="FATTY ALCOHOL:CAFFEOYL-COA ACYLTRANSFERASE"/>
    <property type="match status" value="1"/>
</dbReference>
<dbReference type="Gene3D" id="3.30.559.10">
    <property type="entry name" value="Chloramphenicol acetyltransferase-like domain"/>
    <property type="match status" value="2"/>
</dbReference>
<organism evidence="2 5">
    <name type="scientific">Adineta steineri</name>
    <dbReference type="NCBI Taxonomy" id="433720"/>
    <lineage>
        <taxon>Eukaryota</taxon>
        <taxon>Metazoa</taxon>
        <taxon>Spiralia</taxon>
        <taxon>Gnathifera</taxon>
        <taxon>Rotifera</taxon>
        <taxon>Eurotatoria</taxon>
        <taxon>Bdelloidea</taxon>
        <taxon>Adinetida</taxon>
        <taxon>Adinetidae</taxon>
        <taxon>Adineta</taxon>
    </lineage>
</organism>
<protein>
    <submittedName>
        <fullName evidence="2">Uncharacterized protein</fullName>
    </submittedName>
</protein>
<reference evidence="2" key="1">
    <citation type="submission" date="2021-02" db="EMBL/GenBank/DDBJ databases">
        <authorList>
            <person name="Nowell W R."/>
        </authorList>
    </citation>
    <scope>NUCLEOTIDE SEQUENCE</scope>
</reference>
<evidence type="ECO:0000256" key="1">
    <source>
        <dbReference type="ARBA" id="ARBA00022679"/>
    </source>
</evidence>
<evidence type="ECO:0000313" key="4">
    <source>
        <dbReference type="Proteomes" id="UP000663832"/>
    </source>
</evidence>
<proteinExistence type="predicted"/>
<dbReference type="AlphaFoldDB" id="A0A813N577"/>
<evidence type="ECO:0000313" key="2">
    <source>
        <dbReference type="EMBL" id="CAF0734563.1"/>
    </source>
</evidence>
<dbReference type="PANTHER" id="PTHR31642">
    <property type="entry name" value="TRICHOTHECENE 3-O-ACETYLTRANSFERASE"/>
    <property type="match status" value="1"/>
</dbReference>
<dbReference type="OrthoDB" id="1862401at2759"/>
<name>A0A813N577_9BILA</name>
<dbReference type="InterPro" id="IPR023213">
    <property type="entry name" value="CAT-like_dom_sf"/>
</dbReference>
<dbReference type="Proteomes" id="UP000663832">
    <property type="component" value="Unassembled WGS sequence"/>
</dbReference>
<keyword evidence="4" id="KW-1185">Reference proteome</keyword>
<dbReference type="EMBL" id="CAJNOM010000123">
    <property type="protein sequence ID" value="CAF1093624.1"/>
    <property type="molecule type" value="Genomic_DNA"/>
</dbReference>
<dbReference type="Proteomes" id="UP000663877">
    <property type="component" value="Unassembled WGS sequence"/>
</dbReference>
<gene>
    <name evidence="2" type="ORF">BJG266_LOCUS1439</name>
    <name evidence="3" type="ORF">QVE165_LOCUS19902</name>
</gene>